<dbReference type="InterPro" id="IPR009012">
    <property type="entry name" value="GrpE_head"/>
</dbReference>
<dbReference type="Proteomes" id="UP000034292">
    <property type="component" value="Unassembled WGS sequence"/>
</dbReference>
<dbReference type="GO" id="GO:0042803">
    <property type="term" value="F:protein homodimerization activity"/>
    <property type="evidence" value="ECO:0007669"/>
    <property type="project" value="InterPro"/>
</dbReference>
<reference evidence="14 15" key="1">
    <citation type="journal article" date="2015" name="Nature">
        <title>rRNA introns, odd ribosomes, and small enigmatic genomes across a large radiation of phyla.</title>
        <authorList>
            <person name="Brown C.T."/>
            <person name="Hug L.A."/>
            <person name="Thomas B.C."/>
            <person name="Sharon I."/>
            <person name="Castelle C.J."/>
            <person name="Singh A."/>
            <person name="Wilkins M.J."/>
            <person name="Williams K.H."/>
            <person name="Banfield J.F."/>
        </authorList>
    </citation>
    <scope>NUCLEOTIDE SEQUENCE [LARGE SCALE GENOMIC DNA]</scope>
</reference>
<dbReference type="GO" id="GO:0051087">
    <property type="term" value="F:protein-folding chaperone binding"/>
    <property type="evidence" value="ECO:0007669"/>
    <property type="project" value="InterPro"/>
</dbReference>
<feature type="region of interest" description="Disordered" evidence="13">
    <location>
        <begin position="1"/>
        <end position="20"/>
    </location>
</feature>
<evidence type="ECO:0000256" key="3">
    <source>
        <dbReference type="ARBA" id="ARBA00011738"/>
    </source>
</evidence>
<evidence type="ECO:0000256" key="7">
    <source>
        <dbReference type="ARBA" id="ARBA00053401"/>
    </source>
</evidence>
<evidence type="ECO:0000256" key="10">
    <source>
        <dbReference type="HAMAP-Rule" id="MF_01151"/>
    </source>
</evidence>
<protein>
    <recommendedName>
        <fullName evidence="8 10">Protein GrpE</fullName>
    </recommendedName>
    <alternativeName>
        <fullName evidence="9 10">HSP-70 cofactor</fullName>
    </alternativeName>
</protein>
<dbReference type="GO" id="GO:0000774">
    <property type="term" value="F:adenyl-nucleotide exchange factor activity"/>
    <property type="evidence" value="ECO:0007669"/>
    <property type="project" value="InterPro"/>
</dbReference>
<sequence length="163" mass="18828">MKSNKAGIKKEKRDDRHEELENQLRRTLADYQNLERRIEEERKLLGKLSAVLLIEKLLPVLDNLENAQKHLQDSGLELVIKHFKEVLESEGVTEIQAKGQEFDPRLQEAIETEEGEEDNKVMKVVTKGYKMEDRVIRPAKVVVSRKNVDLNHMGIKEESSTNA</sequence>
<dbReference type="SUPFAM" id="SSF51064">
    <property type="entry name" value="Head domain of nucleotide exchange factor GrpE"/>
    <property type="match status" value="1"/>
</dbReference>
<evidence type="ECO:0000256" key="11">
    <source>
        <dbReference type="RuleBase" id="RU000639"/>
    </source>
</evidence>
<comment type="subcellular location">
    <subcellularLocation>
        <location evidence="1 10">Cytoplasm</location>
    </subcellularLocation>
</comment>
<dbReference type="PROSITE" id="PS01071">
    <property type="entry name" value="GRPE"/>
    <property type="match status" value="1"/>
</dbReference>
<evidence type="ECO:0000256" key="6">
    <source>
        <dbReference type="ARBA" id="ARBA00023186"/>
    </source>
</evidence>
<dbReference type="SUPFAM" id="SSF58014">
    <property type="entry name" value="Coiled-coil domain of nucleotide exchange factor GrpE"/>
    <property type="match status" value="1"/>
</dbReference>
<name>A0A0G0WRF3_9BACT</name>
<dbReference type="EMBL" id="LBZV01000005">
    <property type="protein sequence ID" value="KKR77967.1"/>
    <property type="molecule type" value="Genomic_DNA"/>
</dbReference>
<evidence type="ECO:0000256" key="13">
    <source>
        <dbReference type="SAM" id="MobiDB-lite"/>
    </source>
</evidence>
<gene>
    <name evidence="10" type="primary">grpE</name>
    <name evidence="14" type="ORF">UU23_C0005G0005</name>
</gene>
<evidence type="ECO:0000256" key="5">
    <source>
        <dbReference type="ARBA" id="ARBA00023016"/>
    </source>
</evidence>
<dbReference type="Gene3D" id="3.90.20.20">
    <property type="match status" value="1"/>
</dbReference>
<dbReference type="Pfam" id="PF01025">
    <property type="entry name" value="GrpE"/>
    <property type="match status" value="1"/>
</dbReference>
<evidence type="ECO:0000256" key="1">
    <source>
        <dbReference type="ARBA" id="ARBA00004496"/>
    </source>
</evidence>
<keyword evidence="5 10" id="KW-0346">Stress response</keyword>
<keyword evidence="6 10" id="KW-0143">Chaperone</keyword>
<dbReference type="Gene3D" id="2.30.22.10">
    <property type="entry name" value="Head domain of nucleotide exchange factor GrpE"/>
    <property type="match status" value="1"/>
</dbReference>
<dbReference type="AlphaFoldDB" id="A0A0G0WRF3"/>
<evidence type="ECO:0000256" key="8">
    <source>
        <dbReference type="ARBA" id="ARBA00072274"/>
    </source>
</evidence>
<dbReference type="HAMAP" id="MF_01151">
    <property type="entry name" value="GrpE"/>
    <property type="match status" value="1"/>
</dbReference>
<comment type="similarity">
    <text evidence="2 10 12">Belongs to the GrpE family.</text>
</comment>
<feature type="compositionally biased region" description="Basic and acidic residues" evidence="13">
    <location>
        <begin position="8"/>
        <end position="20"/>
    </location>
</feature>
<comment type="caution">
    <text evidence="14">The sequence shown here is derived from an EMBL/GenBank/DDBJ whole genome shotgun (WGS) entry which is preliminary data.</text>
</comment>
<organism evidence="14 15">
    <name type="scientific">Candidatus Curtissbacteria bacterium GW2011_GWA1_40_9</name>
    <dbReference type="NCBI Taxonomy" id="1618408"/>
    <lineage>
        <taxon>Bacteria</taxon>
        <taxon>Candidatus Curtissiibacteriota</taxon>
    </lineage>
</organism>
<evidence type="ECO:0000256" key="12">
    <source>
        <dbReference type="RuleBase" id="RU004478"/>
    </source>
</evidence>
<evidence type="ECO:0000256" key="9">
    <source>
        <dbReference type="ARBA" id="ARBA00076414"/>
    </source>
</evidence>
<dbReference type="CDD" id="cd00446">
    <property type="entry name" value="GrpE"/>
    <property type="match status" value="1"/>
</dbReference>
<dbReference type="PANTHER" id="PTHR21237:SF23">
    <property type="entry name" value="GRPE PROTEIN HOMOLOG, MITOCHONDRIAL"/>
    <property type="match status" value="1"/>
</dbReference>
<keyword evidence="4 10" id="KW-0963">Cytoplasm</keyword>
<evidence type="ECO:0000256" key="2">
    <source>
        <dbReference type="ARBA" id="ARBA00009054"/>
    </source>
</evidence>
<dbReference type="GO" id="GO:0051082">
    <property type="term" value="F:unfolded protein binding"/>
    <property type="evidence" value="ECO:0007669"/>
    <property type="project" value="TreeGrafter"/>
</dbReference>
<dbReference type="GO" id="GO:0006457">
    <property type="term" value="P:protein folding"/>
    <property type="evidence" value="ECO:0007669"/>
    <property type="project" value="InterPro"/>
</dbReference>
<dbReference type="STRING" id="1618408.UU23_C0005G0005"/>
<dbReference type="PRINTS" id="PR00773">
    <property type="entry name" value="GRPEPROTEIN"/>
</dbReference>
<dbReference type="FunFam" id="2.30.22.10:FF:000001">
    <property type="entry name" value="Protein GrpE"/>
    <property type="match status" value="1"/>
</dbReference>
<comment type="subunit">
    <text evidence="3 10">Homodimer.</text>
</comment>
<evidence type="ECO:0000313" key="14">
    <source>
        <dbReference type="EMBL" id="KKR77967.1"/>
    </source>
</evidence>
<evidence type="ECO:0000256" key="4">
    <source>
        <dbReference type="ARBA" id="ARBA00022490"/>
    </source>
</evidence>
<comment type="function">
    <text evidence="7 10 11">Participates actively in the response to hyperosmotic and heat shock by preventing the aggregation of stress-denatured proteins, in association with DnaK and GrpE. It is the nucleotide exchange factor for DnaK and may function as a thermosensor. Unfolded proteins bind initially to DnaJ; upon interaction with the DnaJ-bound protein, DnaK hydrolyzes its bound ATP, resulting in the formation of a stable complex. GrpE releases ADP from DnaK; ATP binding to DnaK triggers the release of the substrate protein, thus completing the reaction cycle. Several rounds of ATP-dependent interactions between DnaJ, DnaK and GrpE are required for fully efficient folding.</text>
</comment>
<evidence type="ECO:0000313" key="15">
    <source>
        <dbReference type="Proteomes" id="UP000034292"/>
    </source>
</evidence>
<dbReference type="PANTHER" id="PTHR21237">
    <property type="entry name" value="GRPE PROTEIN"/>
    <property type="match status" value="1"/>
</dbReference>
<accession>A0A0G0WRF3</accession>
<dbReference type="InterPro" id="IPR000740">
    <property type="entry name" value="GrpE"/>
</dbReference>
<dbReference type="GO" id="GO:0005737">
    <property type="term" value="C:cytoplasm"/>
    <property type="evidence" value="ECO:0007669"/>
    <property type="project" value="UniProtKB-SubCell"/>
</dbReference>
<dbReference type="InterPro" id="IPR013805">
    <property type="entry name" value="GrpE_CC"/>
</dbReference>
<proteinExistence type="inferred from homology"/>